<dbReference type="InterPro" id="IPR003245">
    <property type="entry name" value="Phytocyanin_dom"/>
</dbReference>
<dbReference type="GO" id="GO:0005886">
    <property type="term" value="C:plasma membrane"/>
    <property type="evidence" value="ECO:0007669"/>
    <property type="project" value="TreeGrafter"/>
</dbReference>
<dbReference type="EMBL" id="LSRQ01006666">
    <property type="protein sequence ID" value="OAY65754.1"/>
    <property type="molecule type" value="Genomic_DNA"/>
</dbReference>
<feature type="signal peptide" evidence="5">
    <location>
        <begin position="1"/>
        <end position="29"/>
    </location>
</feature>
<evidence type="ECO:0000256" key="1">
    <source>
        <dbReference type="ARBA" id="ARBA00022723"/>
    </source>
</evidence>
<comment type="caution">
    <text evidence="7">The sequence shown here is derived from an EMBL/GenBank/DDBJ whole genome shotgun (WGS) entry which is preliminary data.</text>
</comment>
<reference evidence="7 8" key="1">
    <citation type="journal article" date="2016" name="DNA Res.">
        <title>The draft genome of MD-2 pineapple using hybrid error correction of long reads.</title>
        <authorList>
            <person name="Redwan R.M."/>
            <person name="Saidin A."/>
            <person name="Kumar S.V."/>
        </authorList>
    </citation>
    <scope>NUCLEOTIDE SEQUENCE [LARGE SCALE GENOMIC DNA]</scope>
    <source>
        <strain evidence="8">cv. MD2</strain>
        <tissue evidence="7">Leaf</tissue>
    </source>
</reference>
<dbReference type="PANTHER" id="PTHR33021:SF513">
    <property type="entry name" value="PUTATIVE, EXPRESSED-RELATED"/>
    <property type="match status" value="1"/>
</dbReference>
<dbReference type="Pfam" id="PF02298">
    <property type="entry name" value="Cu_bind_like"/>
    <property type="match status" value="1"/>
</dbReference>
<dbReference type="Gene3D" id="2.60.40.420">
    <property type="entry name" value="Cupredoxins - blue copper proteins"/>
    <property type="match status" value="1"/>
</dbReference>
<dbReference type="STRING" id="4615.A0A199ULZ3"/>
<keyword evidence="3" id="KW-1015">Disulfide bond</keyword>
<organism evidence="7 8">
    <name type="scientific">Ananas comosus</name>
    <name type="common">Pineapple</name>
    <name type="synonym">Ananas ananas</name>
    <dbReference type="NCBI Taxonomy" id="4615"/>
    <lineage>
        <taxon>Eukaryota</taxon>
        <taxon>Viridiplantae</taxon>
        <taxon>Streptophyta</taxon>
        <taxon>Embryophyta</taxon>
        <taxon>Tracheophyta</taxon>
        <taxon>Spermatophyta</taxon>
        <taxon>Magnoliopsida</taxon>
        <taxon>Liliopsida</taxon>
        <taxon>Poales</taxon>
        <taxon>Bromeliaceae</taxon>
        <taxon>Bromelioideae</taxon>
        <taxon>Ananas</taxon>
    </lineage>
</organism>
<evidence type="ECO:0000256" key="2">
    <source>
        <dbReference type="ARBA" id="ARBA00023008"/>
    </source>
</evidence>
<dbReference type="Proteomes" id="UP000092600">
    <property type="component" value="Unassembled WGS sequence"/>
</dbReference>
<accession>A0A199ULZ3</accession>
<dbReference type="SUPFAM" id="SSF49503">
    <property type="entry name" value="Cupredoxins"/>
    <property type="match status" value="1"/>
</dbReference>
<dbReference type="GO" id="GO:0009055">
    <property type="term" value="F:electron transfer activity"/>
    <property type="evidence" value="ECO:0007669"/>
    <property type="project" value="InterPro"/>
</dbReference>
<evidence type="ECO:0000256" key="5">
    <source>
        <dbReference type="SAM" id="SignalP"/>
    </source>
</evidence>
<proteinExistence type="predicted"/>
<dbReference type="CDD" id="cd11013">
    <property type="entry name" value="Plantacyanin"/>
    <property type="match status" value="1"/>
</dbReference>
<dbReference type="AlphaFoldDB" id="A0A199ULZ3"/>
<name>A0A199ULZ3_ANACO</name>
<keyword evidence="5" id="KW-0732">Signal</keyword>
<evidence type="ECO:0000256" key="4">
    <source>
        <dbReference type="ARBA" id="ARBA00082491"/>
    </source>
</evidence>
<dbReference type="PANTHER" id="PTHR33021">
    <property type="entry name" value="BLUE COPPER PROTEIN"/>
    <property type="match status" value="1"/>
</dbReference>
<keyword evidence="1" id="KW-0479">Metal-binding</keyword>
<dbReference type="InterPro" id="IPR041844">
    <property type="entry name" value="Plantacyanin"/>
</dbReference>
<dbReference type="FunFam" id="2.60.40.420:FF:000013">
    <property type="entry name" value="basic blue protein-like"/>
    <property type="match status" value="1"/>
</dbReference>
<feature type="chain" id="PRO_5008508059" description="Plantacyanin" evidence="5">
    <location>
        <begin position="30"/>
        <end position="127"/>
    </location>
</feature>
<feature type="domain" description="Phytocyanin" evidence="6">
    <location>
        <begin position="32"/>
        <end position="127"/>
    </location>
</feature>
<evidence type="ECO:0000313" key="7">
    <source>
        <dbReference type="EMBL" id="OAY65754.1"/>
    </source>
</evidence>
<evidence type="ECO:0000259" key="6">
    <source>
        <dbReference type="PROSITE" id="PS51485"/>
    </source>
</evidence>
<dbReference type="PROSITE" id="PS51485">
    <property type="entry name" value="PHYTOCYANIN"/>
    <property type="match status" value="1"/>
</dbReference>
<keyword evidence="2" id="KW-0186">Copper</keyword>
<dbReference type="InterPro" id="IPR039391">
    <property type="entry name" value="Phytocyanin-like"/>
</dbReference>
<dbReference type="GO" id="GO:0046872">
    <property type="term" value="F:metal ion binding"/>
    <property type="evidence" value="ECO:0007669"/>
    <property type="project" value="UniProtKB-KW"/>
</dbReference>
<dbReference type="InterPro" id="IPR008972">
    <property type="entry name" value="Cupredoxin"/>
</dbReference>
<gene>
    <name evidence="7" type="ORF">ACMD2_00903</name>
</gene>
<protein>
    <recommendedName>
        <fullName evidence="4">Plantacyanin</fullName>
    </recommendedName>
</protein>
<evidence type="ECO:0000256" key="3">
    <source>
        <dbReference type="ARBA" id="ARBA00023157"/>
    </source>
</evidence>
<sequence>MAQGRGSANHIVALGVLLLLCILINGPLAESAVYNVGDASGWTFNTVGWTNGKTFKAGDVLVFKYNPNIHNVVAVNAAAYKSCTVPAGARVFKSGNDRIRLRKGTHRFICGSAGHCNAGMKIAVTVV</sequence>
<evidence type="ECO:0000313" key="8">
    <source>
        <dbReference type="Proteomes" id="UP000092600"/>
    </source>
</evidence>